<dbReference type="GO" id="GO:0016798">
    <property type="term" value="F:hydrolase activity, acting on glycosyl bonds"/>
    <property type="evidence" value="ECO:0007669"/>
    <property type="project" value="UniProtKB-KW"/>
</dbReference>
<protein>
    <recommendedName>
        <fullName evidence="4">Fibronectin type-III domain-containing protein</fullName>
    </recommendedName>
</protein>
<feature type="compositionally biased region" description="Polar residues" evidence="3">
    <location>
        <begin position="407"/>
        <end position="417"/>
    </location>
</feature>
<dbReference type="EMBL" id="WLZY01000016">
    <property type="protein sequence ID" value="NDL61012.1"/>
    <property type="molecule type" value="Genomic_DNA"/>
</dbReference>
<dbReference type="PROSITE" id="PS50853">
    <property type="entry name" value="FN3"/>
    <property type="match status" value="2"/>
</dbReference>
<dbReference type="Proteomes" id="UP000460435">
    <property type="component" value="Unassembled WGS sequence"/>
</dbReference>
<feature type="compositionally biased region" description="Basic and acidic residues" evidence="3">
    <location>
        <begin position="167"/>
        <end position="181"/>
    </location>
</feature>
<dbReference type="InterPro" id="IPR013783">
    <property type="entry name" value="Ig-like_fold"/>
</dbReference>
<dbReference type="InterPro" id="IPR036116">
    <property type="entry name" value="FN3_sf"/>
</dbReference>
<dbReference type="GO" id="GO:0016020">
    <property type="term" value="C:membrane"/>
    <property type="evidence" value="ECO:0007669"/>
    <property type="project" value="UniProtKB-SubCell"/>
</dbReference>
<feature type="compositionally biased region" description="Low complexity" evidence="3">
    <location>
        <begin position="202"/>
        <end position="215"/>
    </location>
</feature>
<dbReference type="Gene3D" id="2.60.40.10">
    <property type="entry name" value="Immunoglobulins"/>
    <property type="match status" value="3"/>
</dbReference>
<organism evidence="5 6">
    <name type="scientific">Phytoactinopolyspora mesophila</name>
    <dbReference type="NCBI Taxonomy" id="2650750"/>
    <lineage>
        <taxon>Bacteria</taxon>
        <taxon>Bacillati</taxon>
        <taxon>Actinomycetota</taxon>
        <taxon>Actinomycetes</taxon>
        <taxon>Jiangellales</taxon>
        <taxon>Jiangellaceae</taxon>
        <taxon>Phytoactinopolyspora</taxon>
    </lineage>
</organism>
<gene>
    <name evidence="5" type="ORF">F7O44_28470</name>
</gene>
<dbReference type="RefSeq" id="WP_162453728.1">
    <property type="nucleotide sequence ID" value="NZ_WLZY01000016.1"/>
</dbReference>
<evidence type="ECO:0000256" key="2">
    <source>
        <dbReference type="ARBA" id="ARBA00023326"/>
    </source>
</evidence>
<evidence type="ECO:0000256" key="1">
    <source>
        <dbReference type="ARBA" id="ARBA00023295"/>
    </source>
</evidence>
<feature type="domain" description="Fibronectin type-III" evidence="4">
    <location>
        <begin position="245"/>
        <end position="332"/>
    </location>
</feature>
<comment type="caution">
    <text evidence="5">The sequence shown here is derived from an EMBL/GenBank/DDBJ whole genome shotgun (WGS) entry which is preliminary data.</text>
</comment>
<feature type="compositionally biased region" description="Pro residues" evidence="3">
    <location>
        <begin position="231"/>
        <end position="245"/>
    </location>
</feature>
<feature type="domain" description="Fibronectin type-III" evidence="4">
    <location>
        <begin position="334"/>
        <end position="421"/>
    </location>
</feature>
<proteinExistence type="predicted"/>
<evidence type="ECO:0000313" key="6">
    <source>
        <dbReference type="Proteomes" id="UP000460435"/>
    </source>
</evidence>
<name>A0A7K3MDE0_9ACTN</name>
<evidence type="ECO:0000313" key="5">
    <source>
        <dbReference type="EMBL" id="NDL61012.1"/>
    </source>
</evidence>
<feature type="region of interest" description="Disordered" evidence="3">
    <location>
        <begin position="407"/>
        <end position="428"/>
    </location>
</feature>
<dbReference type="PANTHER" id="PTHR46957:SF3">
    <property type="entry name" value="CYTOKINE RECEPTOR"/>
    <property type="match status" value="1"/>
</dbReference>
<keyword evidence="2" id="KW-0624">Polysaccharide degradation</keyword>
<dbReference type="InterPro" id="IPR050713">
    <property type="entry name" value="RTP_Phos/Ushers"/>
</dbReference>
<keyword evidence="1" id="KW-0326">Glycosidase</keyword>
<dbReference type="InterPro" id="IPR003961">
    <property type="entry name" value="FN3_dom"/>
</dbReference>
<feature type="region of interest" description="Disordered" evidence="3">
    <location>
        <begin position="147"/>
        <end position="256"/>
    </location>
</feature>
<dbReference type="CDD" id="cd00063">
    <property type="entry name" value="FN3"/>
    <property type="match status" value="2"/>
</dbReference>
<dbReference type="PANTHER" id="PTHR46957">
    <property type="entry name" value="CYTOKINE RECEPTOR"/>
    <property type="match status" value="1"/>
</dbReference>
<dbReference type="AlphaFoldDB" id="A0A7K3MDE0"/>
<keyword evidence="2" id="KW-0119">Carbohydrate metabolism</keyword>
<dbReference type="SMART" id="SM00060">
    <property type="entry name" value="FN3"/>
    <property type="match status" value="3"/>
</dbReference>
<dbReference type="Pfam" id="PF00041">
    <property type="entry name" value="fn3"/>
    <property type="match status" value="3"/>
</dbReference>
<dbReference type="SUPFAM" id="SSF49265">
    <property type="entry name" value="Fibronectin type III"/>
    <property type="match status" value="2"/>
</dbReference>
<keyword evidence="6" id="KW-1185">Reference proteome</keyword>
<accession>A0A7K3MDE0</accession>
<keyword evidence="1" id="KW-0378">Hydrolase</keyword>
<dbReference type="GO" id="GO:0000272">
    <property type="term" value="P:polysaccharide catabolic process"/>
    <property type="evidence" value="ECO:0007669"/>
    <property type="project" value="UniProtKB-KW"/>
</dbReference>
<feature type="compositionally biased region" description="Acidic residues" evidence="3">
    <location>
        <begin position="216"/>
        <end position="225"/>
    </location>
</feature>
<sequence length="511" mass="52659">MIPDPSSAADAVILVDDSGAVTLFIGDDSEPYAEATTNSRVVRILMDYAARTDRRVTVATRYPSGRRTLHRVEPDGSVSVREVVPDRAAARISTVPVTACSAAHTTPDIQLTADTETHARRPALRTSTAIGAAAALAMVFTLTGSGGPAPTSKDTGARYAMGLDGGIGDHHIRDEHPDRAADPSTLPPGTPEPEPEPEFTESPEPSETPAEPATGPEDDPVDQPTDETPGTEPPRPTDSPSPPTRPANLGVSERTGSSVVVTWHASTADLGVEGYAVHVDGSRTDTVPGTSTTISGLRSGASYVISIAAIDGGGNVGAPASVTATTLDTEPPTTPSDLVVSAKEGEALTLTWSPSSDNVGVTSYAVYVDGKRSRTASGTTATVGDLTPATTYRISVAAMDAAGNVSGKASTEATTEDTIAPTKPGDLHGRSSITAVTLEWTRSTDNVGVSGYAVYMDGRRAATTGSTTTTINNLDGATTYTFSVAAFDAAGNYSEHASIEVHTMARRGEEP</sequence>
<evidence type="ECO:0000259" key="4">
    <source>
        <dbReference type="PROSITE" id="PS50853"/>
    </source>
</evidence>
<evidence type="ECO:0000256" key="3">
    <source>
        <dbReference type="SAM" id="MobiDB-lite"/>
    </source>
</evidence>
<reference evidence="5 6" key="1">
    <citation type="submission" date="2019-11" db="EMBL/GenBank/DDBJ databases">
        <authorList>
            <person name="Li X.-J."/>
            <person name="Feng X.-M."/>
        </authorList>
    </citation>
    <scope>NUCLEOTIDE SEQUENCE [LARGE SCALE GENOMIC DNA]</scope>
    <source>
        <strain evidence="5 6">XMNu-373</strain>
    </source>
</reference>